<proteinExistence type="inferred from homology"/>
<evidence type="ECO:0000256" key="2">
    <source>
        <dbReference type="ARBA" id="ARBA00022679"/>
    </source>
</evidence>
<accession>A0ABQ2D3D0</accession>
<evidence type="ECO:0000259" key="13">
    <source>
        <dbReference type="SMART" id="SM00482"/>
    </source>
</evidence>
<dbReference type="CDD" id="cd09898">
    <property type="entry name" value="H3TH_53EXO"/>
    <property type="match status" value="1"/>
</dbReference>
<sequence>MIVDGHALAFRSYFAITSLTNSKGESLNAVFGFLKTITRLLKDEGHCILVTFDLGRTFRHDQYEGYKAGRAEMPQDLPGQIKRIKQTLDLMGIRRFEVENYEADDIIGTLSKKAEKEGYIVHILTSDRDSYQLINKNVQVIRSDWSLMTEDGVKEKYGVTVEQWVDFRAMIGDASDNIPGAKGIGEKTAAKLLQEHQTLDAILEAAKNGTLKPPKVADKILASYDDVLFSRELSCMVTDLDISLDFSEAHQRSMQEDELRDLLNELEFRSLLKELGVGTQVSAKVATEWQDAPQGAVWAFGVSKLHDLNADLKAISYATEEAAYLALPPSYSVLEGQESVQAANAKELATLATLNGIEVDPGDDPLLMAYVLDPNFASAADVAQRYLHSEWPEDVAQQASLTRKMLDELPKLFNAEQKKLYEELEKPLACVLARMELAGVKLDVPFLKGLSESVGQQLRNLEQAIYGFAGKEFNVNSRDQLETILYDELQLASGKKTKLTGKRSTAASVLEELREEHPIVGRLLEYREMAKLKGTYLDPLPSLVHPKTGRLHTTFAQTVAATGRLSSLNPNLQNIPVRSDLGREIRKGFIAEPGNVVMTADYSQIELRILAHISGDPSMIDAYLHDADIHRRTAAQIYNMHEEFVTPMQRRAAKTINFGVLYGMSAHRLTNELGISYAEANTFIQRYFNIYPKIREYIENTLAFCREHGYVQTLLGRRRYVPEIHTKNKVAREAAERVAYNMPIQGTAADIIKKAMLTLDRELQGTGARLTLQVHDELVLEVPEDRVEEASKILKSCMEGAYEMKVPLTVEVGVGKSWYEAK</sequence>
<dbReference type="PRINTS" id="PR00868">
    <property type="entry name" value="DNAPOLI"/>
</dbReference>
<dbReference type="NCBIfam" id="TIGR00593">
    <property type="entry name" value="pola"/>
    <property type="match status" value="1"/>
</dbReference>
<dbReference type="PROSITE" id="PS00447">
    <property type="entry name" value="DNA_POLYMERASE_A"/>
    <property type="match status" value="1"/>
</dbReference>
<dbReference type="InterPro" id="IPR008918">
    <property type="entry name" value="HhH2"/>
</dbReference>
<dbReference type="InterPro" id="IPR018320">
    <property type="entry name" value="DNA_polymerase_1"/>
</dbReference>
<dbReference type="InterPro" id="IPR015361">
    <property type="entry name" value="Taq_pol_thermo_exonuc"/>
</dbReference>
<keyword evidence="11" id="KW-0540">Nuclease</keyword>
<keyword evidence="11" id="KW-0269">Exonuclease</keyword>
<dbReference type="Pfam" id="PF02739">
    <property type="entry name" value="5_3_exonuc_N"/>
    <property type="match status" value="1"/>
</dbReference>
<dbReference type="InterPro" id="IPR036397">
    <property type="entry name" value="RNaseH_sf"/>
</dbReference>
<name>A0ABQ2D3D0_9DEIO</name>
<protein>
    <recommendedName>
        <fullName evidence="10 11">DNA polymerase I</fullName>
        <ecNumber evidence="10 11">2.7.7.7</ecNumber>
    </recommendedName>
</protein>
<dbReference type="Pfam" id="PF00476">
    <property type="entry name" value="DNA_pol_A"/>
    <property type="match status" value="1"/>
</dbReference>
<dbReference type="SUPFAM" id="SSF56672">
    <property type="entry name" value="DNA/RNA polymerases"/>
    <property type="match status" value="1"/>
</dbReference>
<dbReference type="SUPFAM" id="SSF88723">
    <property type="entry name" value="PIN domain-like"/>
    <property type="match status" value="1"/>
</dbReference>
<dbReference type="Gene3D" id="1.20.1060.10">
    <property type="entry name" value="Taq DNA Polymerase, Chain T, domain 4"/>
    <property type="match status" value="1"/>
</dbReference>
<dbReference type="Gene3D" id="3.30.70.370">
    <property type="match status" value="1"/>
</dbReference>
<keyword evidence="7 11" id="KW-0238">DNA-binding</keyword>
<evidence type="ECO:0000256" key="8">
    <source>
        <dbReference type="ARBA" id="ARBA00023204"/>
    </source>
</evidence>
<keyword evidence="5 11" id="KW-0227">DNA damage</keyword>
<evidence type="ECO:0000256" key="9">
    <source>
        <dbReference type="ARBA" id="ARBA00049244"/>
    </source>
</evidence>
<comment type="caution">
    <text evidence="14">The sequence shown here is derived from an EMBL/GenBank/DDBJ whole genome shotgun (WGS) entry which is preliminary data.</text>
</comment>
<evidence type="ECO:0000256" key="10">
    <source>
        <dbReference type="NCBIfam" id="TIGR00593"/>
    </source>
</evidence>
<comment type="catalytic activity">
    <reaction evidence="9 11">
        <text>DNA(n) + a 2'-deoxyribonucleoside 5'-triphosphate = DNA(n+1) + diphosphate</text>
        <dbReference type="Rhea" id="RHEA:22508"/>
        <dbReference type="Rhea" id="RHEA-COMP:17339"/>
        <dbReference type="Rhea" id="RHEA-COMP:17340"/>
        <dbReference type="ChEBI" id="CHEBI:33019"/>
        <dbReference type="ChEBI" id="CHEBI:61560"/>
        <dbReference type="ChEBI" id="CHEBI:173112"/>
        <dbReference type="EC" id="2.7.7.7"/>
    </reaction>
</comment>
<organism evidence="14 15">
    <name type="scientific">Deinococcus roseus</name>
    <dbReference type="NCBI Taxonomy" id="392414"/>
    <lineage>
        <taxon>Bacteria</taxon>
        <taxon>Thermotogati</taxon>
        <taxon>Deinococcota</taxon>
        <taxon>Deinococci</taxon>
        <taxon>Deinococcales</taxon>
        <taxon>Deinococcaceae</taxon>
        <taxon>Deinococcus</taxon>
    </lineage>
</organism>
<dbReference type="InterPro" id="IPR002298">
    <property type="entry name" value="DNA_polymerase_A"/>
</dbReference>
<keyword evidence="8 11" id="KW-0234">DNA repair</keyword>
<dbReference type="CDD" id="cd09859">
    <property type="entry name" value="PIN_53EXO"/>
    <property type="match status" value="1"/>
</dbReference>
<evidence type="ECO:0000313" key="14">
    <source>
        <dbReference type="EMBL" id="GGJ39897.1"/>
    </source>
</evidence>
<dbReference type="InterPro" id="IPR001098">
    <property type="entry name" value="DNA-dir_DNA_pol_A_palm_dom"/>
</dbReference>
<dbReference type="SUPFAM" id="SSF53098">
    <property type="entry name" value="Ribonuclease H-like"/>
    <property type="match status" value="1"/>
</dbReference>
<evidence type="ECO:0000256" key="3">
    <source>
        <dbReference type="ARBA" id="ARBA00022695"/>
    </source>
</evidence>
<dbReference type="InterPro" id="IPR002421">
    <property type="entry name" value="5-3_exonuclease"/>
</dbReference>
<dbReference type="EC" id="2.7.7.7" evidence="10 11"/>
<evidence type="ECO:0000259" key="12">
    <source>
        <dbReference type="SMART" id="SM00475"/>
    </source>
</evidence>
<evidence type="ECO:0000256" key="1">
    <source>
        <dbReference type="ARBA" id="ARBA00007705"/>
    </source>
</evidence>
<keyword evidence="4 11" id="KW-0235">DNA replication</keyword>
<dbReference type="Pfam" id="PF01367">
    <property type="entry name" value="5_3_exonuc"/>
    <property type="match status" value="1"/>
</dbReference>
<dbReference type="SMART" id="SM00279">
    <property type="entry name" value="HhH2"/>
    <property type="match status" value="1"/>
</dbReference>
<dbReference type="SMART" id="SM00482">
    <property type="entry name" value="POLAc"/>
    <property type="match status" value="1"/>
</dbReference>
<reference evidence="15" key="1">
    <citation type="journal article" date="2019" name="Int. J. Syst. Evol. Microbiol.">
        <title>The Global Catalogue of Microorganisms (GCM) 10K type strain sequencing project: providing services to taxonomists for standard genome sequencing and annotation.</title>
        <authorList>
            <consortium name="The Broad Institute Genomics Platform"/>
            <consortium name="The Broad Institute Genome Sequencing Center for Infectious Disease"/>
            <person name="Wu L."/>
            <person name="Ma J."/>
        </authorList>
    </citation>
    <scope>NUCLEOTIDE SEQUENCE [LARGE SCALE GENOMIC DNA]</scope>
    <source>
        <strain evidence="15">JCM 14370</strain>
    </source>
</reference>
<dbReference type="PANTHER" id="PTHR10133">
    <property type="entry name" value="DNA POLYMERASE I"/>
    <property type="match status" value="1"/>
</dbReference>
<feature type="domain" description="DNA-directed DNA polymerase family A palm" evidence="13">
    <location>
        <begin position="582"/>
        <end position="786"/>
    </location>
</feature>
<evidence type="ECO:0000256" key="5">
    <source>
        <dbReference type="ARBA" id="ARBA00022763"/>
    </source>
</evidence>
<dbReference type="Proteomes" id="UP000632222">
    <property type="component" value="Unassembled WGS sequence"/>
</dbReference>
<evidence type="ECO:0000256" key="11">
    <source>
        <dbReference type="RuleBase" id="RU004460"/>
    </source>
</evidence>
<dbReference type="Gene3D" id="3.40.50.1010">
    <property type="entry name" value="5'-nuclease"/>
    <property type="match status" value="1"/>
</dbReference>
<evidence type="ECO:0000256" key="7">
    <source>
        <dbReference type="ARBA" id="ARBA00023125"/>
    </source>
</evidence>
<keyword evidence="11" id="KW-0378">Hydrolase</keyword>
<dbReference type="InterPro" id="IPR020045">
    <property type="entry name" value="DNA_polI_H3TH"/>
</dbReference>
<dbReference type="InterPro" id="IPR019760">
    <property type="entry name" value="DNA-dir_DNA_pol_A_CS"/>
</dbReference>
<dbReference type="PANTHER" id="PTHR10133:SF27">
    <property type="entry name" value="DNA POLYMERASE NU"/>
    <property type="match status" value="1"/>
</dbReference>
<evidence type="ECO:0000256" key="6">
    <source>
        <dbReference type="ARBA" id="ARBA00022932"/>
    </source>
</evidence>
<dbReference type="InterPro" id="IPR043502">
    <property type="entry name" value="DNA/RNA_pol_sf"/>
</dbReference>
<dbReference type="InterPro" id="IPR012337">
    <property type="entry name" value="RNaseH-like_sf"/>
</dbReference>
<keyword evidence="2 11" id="KW-0808">Transferase</keyword>
<comment type="similarity">
    <text evidence="1 11">Belongs to the DNA polymerase type-A family.</text>
</comment>
<gene>
    <name evidence="11 14" type="primary">polA</name>
    <name evidence="14" type="ORF">GCM10008938_27400</name>
</gene>
<feature type="domain" description="5'-3' exonuclease" evidence="12">
    <location>
        <begin position="1"/>
        <end position="252"/>
    </location>
</feature>
<dbReference type="Gene3D" id="1.10.150.20">
    <property type="entry name" value="5' to 3' exonuclease, C-terminal subdomain"/>
    <property type="match status" value="2"/>
</dbReference>
<dbReference type="SMART" id="SM00475">
    <property type="entry name" value="53EXOc"/>
    <property type="match status" value="1"/>
</dbReference>
<dbReference type="InterPro" id="IPR020046">
    <property type="entry name" value="5-3_exonucl_a-hlix_arch_N"/>
</dbReference>
<keyword evidence="6 11" id="KW-0239">DNA-directed DNA polymerase</keyword>
<dbReference type="InterPro" id="IPR029060">
    <property type="entry name" value="PIN-like_dom_sf"/>
</dbReference>
<evidence type="ECO:0000256" key="4">
    <source>
        <dbReference type="ARBA" id="ARBA00022705"/>
    </source>
</evidence>
<dbReference type="InterPro" id="IPR036279">
    <property type="entry name" value="5-3_exonuclease_C_sf"/>
</dbReference>
<comment type="function">
    <text evidence="11">In addition to polymerase activity, this DNA polymerase exhibits 5'-3' exonuclease activity.</text>
</comment>
<dbReference type="Pfam" id="PF09281">
    <property type="entry name" value="Taq-exonuc"/>
    <property type="match status" value="1"/>
</dbReference>
<dbReference type="NCBIfam" id="NF004397">
    <property type="entry name" value="PRK05755.1"/>
    <property type="match status" value="1"/>
</dbReference>
<keyword evidence="15" id="KW-1185">Reference proteome</keyword>
<dbReference type="CDD" id="cd08637">
    <property type="entry name" value="DNA_pol_A_pol_I_C"/>
    <property type="match status" value="1"/>
</dbReference>
<evidence type="ECO:0000313" key="15">
    <source>
        <dbReference type="Proteomes" id="UP000632222"/>
    </source>
</evidence>
<dbReference type="Gene3D" id="3.30.420.10">
    <property type="entry name" value="Ribonuclease H-like superfamily/Ribonuclease H"/>
    <property type="match status" value="1"/>
</dbReference>
<dbReference type="EMBL" id="BMOD01000010">
    <property type="protein sequence ID" value="GGJ39897.1"/>
    <property type="molecule type" value="Genomic_DNA"/>
</dbReference>
<dbReference type="SUPFAM" id="SSF47807">
    <property type="entry name" value="5' to 3' exonuclease, C-terminal subdomain"/>
    <property type="match status" value="1"/>
</dbReference>
<keyword evidence="3 11" id="KW-0548">Nucleotidyltransferase</keyword>